<keyword evidence="2" id="KW-0378">Hydrolase</keyword>
<feature type="domain" description="Cell wall hydrolase SleB" evidence="1">
    <location>
        <begin position="259"/>
        <end position="369"/>
    </location>
</feature>
<dbReference type="Pfam" id="PF07486">
    <property type="entry name" value="Hydrolase_2"/>
    <property type="match status" value="1"/>
</dbReference>
<dbReference type="InterPro" id="IPR042047">
    <property type="entry name" value="SleB_dom1"/>
</dbReference>
<dbReference type="KEGG" id="mes:Meso_0694"/>
<dbReference type="AlphaFoldDB" id="Q11KI1"/>
<organism evidence="2">
    <name type="scientific">Chelativorans sp. (strain BNC1)</name>
    <dbReference type="NCBI Taxonomy" id="266779"/>
    <lineage>
        <taxon>Bacteria</taxon>
        <taxon>Pseudomonadati</taxon>
        <taxon>Pseudomonadota</taxon>
        <taxon>Alphaproteobacteria</taxon>
        <taxon>Hyphomicrobiales</taxon>
        <taxon>Phyllobacteriaceae</taxon>
        <taxon>Chelativorans</taxon>
    </lineage>
</organism>
<dbReference type="STRING" id="266779.Meso_0694"/>
<reference evidence="2" key="1">
    <citation type="submission" date="2006-06" db="EMBL/GenBank/DDBJ databases">
        <title>Complete sequence of chromosome of Chelativorans sp. BNC1.</title>
        <authorList>
            <consortium name="US DOE Joint Genome Institute"/>
            <person name="Copeland A."/>
            <person name="Lucas S."/>
            <person name="Lapidus A."/>
            <person name="Barry K."/>
            <person name="Detter J.C."/>
            <person name="Glavina del Rio T."/>
            <person name="Hammon N."/>
            <person name="Israni S."/>
            <person name="Dalin E."/>
            <person name="Tice H."/>
            <person name="Pitluck S."/>
            <person name="Chertkov O."/>
            <person name="Brettin T."/>
            <person name="Bruce D."/>
            <person name="Han C."/>
            <person name="Tapia R."/>
            <person name="Gilna P."/>
            <person name="Schmutz J."/>
            <person name="Larimer F."/>
            <person name="Land M."/>
            <person name="Hauser L."/>
            <person name="Kyrpides N."/>
            <person name="Mikhailova N."/>
            <person name="Richardson P."/>
        </authorList>
    </citation>
    <scope>NUCLEOTIDE SEQUENCE</scope>
    <source>
        <strain evidence="2">BNC1</strain>
    </source>
</reference>
<dbReference type="EMBL" id="CP000390">
    <property type="protein sequence ID" value="ABG62094.1"/>
    <property type="molecule type" value="Genomic_DNA"/>
</dbReference>
<protein>
    <submittedName>
        <fullName evidence="2">Cell wall hydrolase, SleB</fullName>
    </submittedName>
</protein>
<dbReference type="eggNOG" id="COG3773">
    <property type="taxonomic scope" value="Bacteria"/>
</dbReference>
<evidence type="ECO:0000313" key="2">
    <source>
        <dbReference type="EMBL" id="ABG62094.1"/>
    </source>
</evidence>
<dbReference type="OrthoDB" id="9785345at2"/>
<evidence type="ECO:0000259" key="1">
    <source>
        <dbReference type="Pfam" id="PF07486"/>
    </source>
</evidence>
<dbReference type="InterPro" id="IPR011105">
    <property type="entry name" value="Cell_wall_hydrolase_SleB"/>
</dbReference>
<dbReference type="HOGENOM" id="CLU_059174_0_0_5"/>
<dbReference type="Gene3D" id="1.10.10.2520">
    <property type="entry name" value="Cell wall hydrolase SleB, domain 1"/>
    <property type="match status" value="1"/>
</dbReference>
<name>Q11KI1_CHESB</name>
<proteinExistence type="predicted"/>
<gene>
    <name evidence="2" type="ordered locus">Meso_0694</name>
</gene>
<sequence length="377" mass="41326" precursor="true">MAPGQKRSRFPSIALGIGFLLGFPTVGAYQDMVSLVAGQDIQARWTAVVERSVAGSVHKAEMPFLNPDAPAAAVSGAGRLTPGIGEVAFRTGGKAAEGSDEKNINRQAKHGRLVKTLPMAPPRLFNAGTIFEQTSLLKAEPLGETLMAFVDPDIKGKEVQIASAFYIKKKQDLGLLPAIAELVNNEEGDILPSAYAPAEPDYARASPFASILRDENAGRFIPPVPQSDHPWARTPLPPDVFSEREQQCLTAGVYFEARGEPVRGQAAVAQVILNRVRNPTYPNSICGVVYQNEKWRNRCQFSFACDGIKDRVASPKHWQMAKDVALAVTAGRIWLEEVGTATHYHATYVHPRWANFMERTKKIGQHIFYRTYGGGWD</sequence>
<accession>Q11KI1</accession>
<dbReference type="GO" id="GO:0016787">
    <property type="term" value="F:hydrolase activity"/>
    <property type="evidence" value="ECO:0007669"/>
    <property type="project" value="UniProtKB-KW"/>
</dbReference>